<evidence type="ECO:0000256" key="8">
    <source>
        <dbReference type="ARBA" id="ARBA00023014"/>
    </source>
</evidence>
<dbReference type="Proteomes" id="UP000249165">
    <property type="component" value="Unassembled WGS sequence"/>
</dbReference>
<evidence type="ECO:0000256" key="7">
    <source>
        <dbReference type="ARBA" id="ARBA00023004"/>
    </source>
</evidence>
<dbReference type="Gene3D" id="2.102.10.10">
    <property type="entry name" value="Rieske [2Fe-2S] iron-sulphur domain"/>
    <property type="match status" value="1"/>
</dbReference>
<keyword evidence="3" id="KW-0479">Metal-binding</keyword>
<dbReference type="SUPFAM" id="SSF50022">
    <property type="entry name" value="ISP domain"/>
    <property type="match status" value="1"/>
</dbReference>
<evidence type="ECO:0000256" key="2">
    <source>
        <dbReference type="ARBA" id="ARBA00022714"/>
    </source>
</evidence>
<keyword evidence="8" id="KW-0411">Iron-sulfur</keyword>
<keyword evidence="2" id="KW-0001">2Fe-2S</keyword>
<dbReference type="OrthoDB" id="7456916at2"/>
<proteinExistence type="inferred from homology"/>
<evidence type="ECO:0000313" key="12">
    <source>
        <dbReference type="Proteomes" id="UP000249165"/>
    </source>
</evidence>
<dbReference type="PANTHER" id="PTHR43756:SF1">
    <property type="entry name" value="3-PHENYLPROPIONATE_CINNAMIC ACID DIOXYGENASE SUBUNIT ALPHA"/>
    <property type="match status" value="1"/>
</dbReference>
<accession>A0A327YFB7</accession>
<name>A0A327YFB7_9RHOB</name>
<dbReference type="Pfam" id="PF00355">
    <property type="entry name" value="Rieske"/>
    <property type="match status" value="1"/>
</dbReference>
<evidence type="ECO:0000313" key="11">
    <source>
        <dbReference type="EMBL" id="RAK18515.1"/>
    </source>
</evidence>
<dbReference type="EMBL" id="QLMG01000012">
    <property type="protein sequence ID" value="RAK18515.1"/>
    <property type="molecule type" value="Genomic_DNA"/>
</dbReference>
<dbReference type="Gene3D" id="3.90.380.10">
    <property type="entry name" value="Naphthalene 1,2-dioxygenase Alpha Subunit, Chain A, domain 1"/>
    <property type="match status" value="1"/>
</dbReference>
<protein>
    <submittedName>
        <fullName evidence="11">Biphenyl 2,3-dioxygenase alpha subunit</fullName>
    </submittedName>
</protein>
<dbReference type="SUPFAM" id="SSF55961">
    <property type="entry name" value="Bet v1-like"/>
    <property type="match status" value="1"/>
</dbReference>
<dbReference type="Pfam" id="PF00848">
    <property type="entry name" value="Ring_hydroxyl_A"/>
    <property type="match status" value="1"/>
</dbReference>
<dbReference type="GO" id="GO:0051213">
    <property type="term" value="F:dioxygenase activity"/>
    <property type="evidence" value="ECO:0007669"/>
    <property type="project" value="UniProtKB-KW"/>
</dbReference>
<evidence type="ECO:0000256" key="9">
    <source>
        <dbReference type="ARBA" id="ARBA00023027"/>
    </source>
</evidence>
<organism evidence="11 12">
    <name type="scientific">Salipiger aestuarii</name>
    <dbReference type="NCBI Taxonomy" id="568098"/>
    <lineage>
        <taxon>Bacteria</taxon>
        <taxon>Pseudomonadati</taxon>
        <taxon>Pseudomonadota</taxon>
        <taxon>Alphaproteobacteria</taxon>
        <taxon>Rhodobacterales</taxon>
        <taxon>Roseobacteraceae</taxon>
        <taxon>Salipiger</taxon>
    </lineage>
</organism>
<evidence type="ECO:0000256" key="4">
    <source>
        <dbReference type="ARBA" id="ARBA00022797"/>
    </source>
</evidence>
<evidence type="ECO:0000256" key="5">
    <source>
        <dbReference type="ARBA" id="ARBA00022964"/>
    </source>
</evidence>
<dbReference type="InterPro" id="IPR015881">
    <property type="entry name" value="ARHD_Rieske_2Fe_2S"/>
</dbReference>
<dbReference type="InterPro" id="IPR001663">
    <property type="entry name" value="Rng_hydr_dOase-A"/>
</dbReference>
<keyword evidence="6" id="KW-0560">Oxidoreductase</keyword>
<sequence length="451" mass="50638">MTNAPHTASSKTYTDEDIKNLVDTKTGKYSPEIYTSEELYQLELEKIFARTWICVGHESQLPNYGDFQSAYIGEDPVVVVRQKDNSIRVFLNQCRHRGMRICRVDAGNARAFTCPYHGWAYDSAGNLVSVPMETAAFNDALKKDEWGPKQARVETYKGLIFANWDESAPDLDTYLGDAKFYMDTMLDRVEGGTEVIEGIQKWVIPANWKFAAEQFGSDAYHAGTTSHISGIMAGAPAGTDLTKMQPPTDGLNVYIGNGHACGLFLRNPMFYQVIVGPAVTEYLTQTSYPEAVERVGKERADINLCHMNVFPNLSFLTGINTVRMWQPRGPHEMEIWSFTIVDKKAPDAIKQEWARHNVRTFSAGGVFEQDDGENWNDIQHVLRGHVAKQQKFNIQMSDHTVRDAEPGYPGKSFANTYGEEAARNIYAHWARMLTTSDWSALDSVATLKAAE</sequence>
<keyword evidence="5 11" id="KW-0223">Dioxygenase</keyword>
<dbReference type="InterPro" id="IPR043266">
    <property type="entry name" value="RHO_NdoB-like_C"/>
</dbReference>
<dbReference type="PROSITE" id="PS51296">
    <property type="entry name" value="RIESKE"/>
    <property type="match status" value="1"/>
</dbReference>
<comment type="caution">
    <text evidence="11">The sequence shown here is derived from an EMBL/GenBank/DDBJ whole genome shotgun (WGS) entry which is preliminary data.</text>
</comment>
<dbReference type="PRINTS" id="PR00090">
    <property type="entry name" value="RNGDIOXGNASE"/>
</dbReference>
<dbReference type="CDD" id="cd08881">
    <property type="entry name" value="RHO_alpha_C_NDO-like"/>
    <property type="match status" value="1"/>
</dbReference>
<keyword evidence="9" id="KW-0520">NAD</keyword>
<dbReference type="PANTHER" id="PTHR43756">
    <property type="entry name" value="CHOLINE MONOOXYGENASE, CHLOROPLASTIC"/>
    <property type="match status" value="1"/>
</dbReference>
<keyword evidence="4" id="KW-0058">Aromatic hydrocarbons catabolism</keyword>
<dbReference type="InterPro" id="IPR015879">
    <property type="entry name" value="Ring_hydroxy_dOase_asu_C_dom"/>
</dbReference>
<dbReference type="GO" id="GO:0005506">
    <property type="term" value="F:iron ion binding"/>
    <property type="evidence" value="ECO:0007669"/>
    <property type="project" value="InterPro"/>
</dbReference>
<dbReference type="AlphaFoldDB" id="A0A327YFB7"/>
<evidence type="ECO:0000256" key="3">
    <source>
        <dbReference type="ARBA" id="ARBA00022723"/>
    </source>
</evidence>
<feature type="domain" description="Rieske" evidence="10">
    <location>
        <begin position="52"/>
        <end position="162"/>
    </location>
</feature>
<gene>
    <name evidence="11" type="ORF">ATI53_101220</name>
</gene>
<dbReference type="InterPro" id="IPR017941">
    <property type="entry name" value="Rieske_2Fe-2S"/>
</dbReference>
<dbReference type="PROSITE" id="PS00570">
    <property type="entry name" value="RING_HYDROXYL_ALPHA"/>
    <property type="match status" value="1"/>
</dbReference>
<reference evidence="11 12" key="1">
    <citation type="submission" date="2018-06" db="EMBL/GenBank/DDBJ databases">
        <title>Genomic Encyclopedia of Archaeal and Bacterial Type Strains, Phase II (KMG-II): from individual species to whole genera.</title>
        <authorList>
            <person name="Goeker M."/>
        </authorList>
    </citation>
    <scope>NUCLEOTIDE SEQUENCE [LARGE SCALE GENOMIC DNA]</scope>
    <source>
        <strain evidence="11 12">DSM 22011</strain>
    </source>
</reference>
<evidence type="ECO:0000259" key="10">
    <source>
        <dbReference type="PROSITE" id="PS51296"/>
    </source>
</evidence>
<dbReference type="GO" id="GO:0051537">
    <property type="term" value="F:2 iron, 2 sulfur cluster binding"/>
    <property type="evidence" value="ECO:0007669"/>
    <property type="project" value="UniProtKB-KW"/>
</dbReference>
<evidence type="ECO:0000256" key="1">
    <source>
        <dbReference type="ARBA" id="ARBA00008751"/>
    </source>
</evidence>
<evidence type="ECO:0000256" key="6">
    <source>
        <dbReference type="ARBA" id="ARBA00023002"/>
    </source>
</evidence>
<keyword evidence="12" id="KW-1185">Reference proteome</keyword>
<dbReference type="InterPro" id="IPR036922">
    <property type="entry name" value="Rieske_2Fe-2S_sf"/>
</dbReference>
<keyword evidence="7" id="KW-0408">Iron</keyword>
<comment type="similarity">
    <text evidence="1">Belongs to the bacterial ring-hydroxylating dioxygenase alpha subunit family.</text>
</comment>
<dbReference type="RefSeq" id="WP_009505788.1">
    <property type="nucleotide sequence ID" value="NZ_LIGK01000054.1"/>
</dbReference>